<feature type="signal peptide" evidence="7">
    <location>
        <begin position="1"/>
        <end position="16"/>
    </location>
</feature>
<dbReference type="STRING" id="98765.A0A2R6NJP4"/>
<dbReference type="SUPFAM" id="SSF53474">
    <property type="entry name" value="alpha/beta-Hydrolases"/>
    <property type="match status" value="1"/>
</dbReference>
<evidence type="ECO:0000313" key="8">
    <source>
        <dbReference type="EMBL" id="PSR72584.1"/>
    </source>
</evidence>
<comment type="similarity">
    <text evidence="1">Belongs to the peptidase S10 family.</text>
</comment>
<accession>A0A2R6NJP4</accession>
<dbReference type="OrthoDB" id="443318at2759"/>
<feature type="region of interest" description="Disordered" evidence="6">
    <location>
        <begin position="38"/>
        <end position="57"/>
    </location>
</feature>
<keyword evidence="4" id="KW-0378">Hydrolase</keyword>
<reference evidence="8 9" key="1">
    <citation type="submission" date="2018-02" db="EMBL/GenBank/DDBJ databases">
        <title>Genome sequence of the basidiomycete white-rot fungus Phlebia centrifuga.</title>
        <authorList>
            <person name="Granchi Z."/>
            <person name="Peng M."/>
            <person name="de Vries R.P."/>
            <person name="Hilden K."/>
            <person name="Makela M.R."/>
            <person name="Grigoriev I."/>
            <person name="Riley R."/>
        </authorList>
    </citation>
    <scope>NUCLEOTIDE SEQUENCE [LARGE SCALE GENOMIC DNA]</scope>
    <source>
        <strain evidence="8 9">FBCC195</strain>
    </source>
</reference>
<keyword evidence="7" id="KW-0732">Signal</keyword>
<keyword evidence="9" id="KW-1185">Reference proteome</keyword>
<evidence type="ECO:0000313" key="9">
    <source>
        <dbReference type="Proteomes" id="UP000186601"/>
    </source>
</evidence>
<gene>
    <name evidence="8" type="ORF">PHLCEN_2v11577</name>
</gene>
<dbReference type="PANTHER" id="PTHR11802:SF452">
    <property type="entry name" value="CARBOXYPEPTIDASE"/>
    <property type="match status" value="1"/>
</dbReference>
<feature type="chain" id="PRO_5015343707" description="Carboxypeptidase" evidence="7">
    <location>
        <begin position="17"/>
        <end position="525"/>
    </location>
</feature>
<evidence type="ECO:0000256" key="3">
    <source>
        <dbReference type="ARBA" id="ARBA00022670"/>
    </source>
</evidence>
<evidence type="ECO:0000256" key="1">
    <source>
        <dbReference type="ARBA" id="ARBA00009431"/>
    </source>
</evidence>
<evidence type="ECO:0008006" key="10">
    <source>
        <dbReference type="Google" id="ProtNLM"/>
    </source>
</evidence>
<dbReference type="PANTHER" id="PTHR11802">
    <property type="entry name" value="SERINE PROTEASE FAMILY S10 SERINE CARBOXYPEPTIDASE"/>
    <property type="match status" value="1"/>
</dbReference>
<dbReference type="InterPro" id="IPR001563">
    <property type="entry name" value="Peptidase_S10"/>
</dbReference>
<dbReference type="Pfam" id="PF00450">
    <property type="entry name" value="Peptidase_S10"/>
    <property type="match status" value="1"/>
</dbReference>
<protein>
    <recommendedName>
        <fullName evidence="10">Carboxypeptidase</fullName>
    </recommendedName>
</protein>
<evidence type="ECO:0000256" key="5">
    <source>
        <dbReference type="ARBA" id="ARBA00023180"/>
    </source>
</evidence>
<dbReference type="Gene3D" id="1.10.287.410">
    <property type="match status" value="1"/>
</dbReference>
<evidence type="ECO:0000256" key="4">
    <source>
        <dbReference type="ARBA" id="ARBA00022801"/>
    </source>
</evidence>
<keyword evidence="2" id="KW-0121">Carboxypeptidase</keyword>
<keyword evidence="3" id="KW-0645">Protease</keyword>
<proteinExistence type="inferred from homology"/>
<comment type="caution">
    <text evidence="8">The sequence shown here is derived from an EMBL/GenBank/DDBJ whole genome shotgun (WGS) entry which is preliminary data.</text>
</comment>
<evidence type="ECO:0000256" key="2">
    <source>
        <dbReference type="ARBA" id="ARBA00022645"/>
    </source>
</evidence>
<dbReference type="GO" id="GO:0004185">
    <property type="term" value="F:serine-type carboxypeptidase activity"/>
    <property type="evidence" value="ECO:0007669"/>
    <property type="project" value="InterPro"/>
</dbReference>
<dbReference type="AlphaFoldDB" id="A0A2R6NJP4"/>
<dbReference type="PRINTS" id="PR00724">
    <property type="entry name" value="CRBOXYPTASEC"/>
</dbReference>
<dbReference type="EMBL" id="MLYV02001153">
    <property type="protein sequence ID" value="PSR72584.1"/>
    <property type="molecule type" value="Genomic_DNA"/>
</dbReference>
<dbReference type="GO" id="GO:0000324">
    <property type="term" value="C:fungal-type vacuole"/>
    <property type="evidence" value="ECO:0007669"/>
    <property type="project" value="TreeGrafter"/>
</dbReference>
<feature type="compositionally biased region" description="Polar residues" evidence="6">
    <location>
        <begin position="43"/>
        <end position="55"/>
    </location>
</feature>
<organism evidence="8 9">
    <name type="scientific">Hermanssonia centrifuga</name>
    <dbReference type="NCBI Taxonomy" id="98765"/>
    <lineage>
        <taxon>Eukaryota</taxon>
        <taxon>Fungi</taxon>
        <taxon>Dikarya</taxon>
        <taxon>Basidiomycota</taxon>
        <taxon>Agaricomycotina</taxon>
        <taxon>Agaricomycetes</taxon>
        <taxon>Polyporales</taxon>
        <taxon>Meruliaceae</taxon>
        <taxon>Hermanssonia</taxon>
    </lineage>
</organism>
<keyword evidence="5" id="KW-0325">Glycoprotein</keyword>
<name>A0A2R6NJP4_9APHY</name>
<dbReference type="InterPro" id="IPR029058">
    <property type="entry name" value="AB_hydrolase_fold"/>
</dbReference>
<dbReference type="Gene3D" id="3.40.50.1820">
    <property type="entry name" value="alpha/beta hydrolase"/>
    <property type="match status" value="1"/>
</dbReference>
<sequence>MITYPYLKLFSKLALALYPVLVYSAGLPDQLQVPLRPTFDVHSGSSQPPGHNKSQVGDEATYHIATHPSTSFSDYQIRVSSTGSSLCDPDVRQVSGYLDISDGRHLFFWFFEARNSPETAPLMLWLNGGPGCSSIGNGLLFEHGPCLINPADKGNSTVYNGFSWNEVANIIYLDQPVGTGYSYSSDGSRVNTHVDLAKDVYAFLQIFYHRYPKYASLPFHVAAESWGGHYGPAIANLIYRKNKDLLASSPTGAVPINLHSVIIANGFTDPVAQYEAHTDYVCGGAPYPVFNPNGPVCIAMRATTPVCLGLLSACYKYPSRSTCMSAQRICWDVLMPPPFLRPLSSKNQYDIREECEPSESQLCYIEFDWIGAWLDQPTVKKAIGAEVERKFTDCDITIQYDFNSQAQAVQESSAFLPELVNGGVRLLAFAGDVDAACNYIGIERWMTKLGHNFHAEFEQSPSLFWQPQGSNGPAGVVRTAGGDGMTSGNVTFIRVYEAGHMAPHDQPEASLDMISRWLKDLPFVD</sequence>
<evidence type="ECO:0000256" key="7">
    <source>
        <dbReference type="SAM" id="SignalP"/>
    </source>
</evidence>
<dbReference type="GO" id="GO:0006508">
    <property type="term" value="P:proteolysis"/>
    <property type="evidence" value="ECO:0007669"/>
    <property type="project" value="UniProtKB-KW"/>
</dbReference>
<evidence type="ECO:0000256" key="6">
    <source>
        <dbReference type="SAM" id="MobiDB-lite"/>
    </source>
</evidence>
<dbReference type="Proteomes" id="UP000186601">
    <property type="component" value="Unassembled WGS sequence"/>
</dbReference>